<feature type="signal peptide" evidence="1">
    <location>
        <begin position="1"/>
        <end position="21"/>
    </location>
</feature>
<proteinExistence type="predicted"/>
<dbReference type="RefSeq" id="WP_284299139.1">
    <property type="nucleotide sequence ID" value="NZ_BSSV01000005.1"/>
</dbReference>
<dbReference type="InterPro" id="IPR016071">
    <property type="entry name" value="Staphylococal_nuclease_OB-fold"/>
</dbReference>
<name>A0ABQ6HFS6_9GAMM</name>
<feature type="domain" description="TNase-like" evidence="2">
    <location>
        <begin position="27"/>
        <end position="144"/>
    </location>
</feature>
<evidence type="ECO:0000313" key="4">
    <source>
        <dbReference type="Proteomes" id="UP001157134"/>
    </source>
</evidence>
<dbReference type="InterPro" id="IPR035437">
    <property type="entry name" value="SNase_OB-fold_sf"/>
</dbReference>
<keyword evidence="4" id="KW-1185">Reference proteome</keyword>
<feature type="chain" id="PRO_5046932750" description="TNase-like domain-containing protein" evidence="1">
    <location>
        <begin position="22"/>
        <end position="144"/>
    </location>
</feature>
<comment type="caution">
    <text evidence="3">The sequence shown here is derived from an EMBL/GenBank/DDBJ whole genome shotgun (WGS) entry which is preliminary data.</text>
</comment>
<evidence type="ECO:0000259" key="2">
    <source>
        <dbReference type="PROSITE" id="PS50830"/>
    </source>
</evidence>
<evidence type="ECO:0000313" key="3">
    <source>
        <dbReference type="EMBL" id="GLX86284.1"/>
    </source>
</evidence>
<evidence type="ECO:0000256" key="1">
    <source>
        <dbReference type="SAM" id="SignalP"/>
    </source>
</evidence>
<protein>
    <recommendedName>
        <fullName evidence="2">TNase-like domain-containing protein</fullName>
    </recommendedName>
</protein>
<organism evidence="3 4">
    <name type="scientific">Thalassotalea loyana</name>
    <dbReference type="NCBI Taxonomy" id="280483"/>
    <lineage>
        <taxon>Bacteria</taxon>
        <taxon>Pseudomonadati</taxon>
        <taxon>Pseudomonadota</taxon>
        <taxon>Gammaproteobacteria</taxon>
        <taxon>Alteromonadales</taxon>
        <taxon>Colwelliaceae</taxon>
        <taxon>Thalassotalea</taxon>
    </lineage>
</organism>
<dbReference type="Proteomes" id="UP001157134">
    <property type="component" value="Unassembled WGS sequence"/>
</dbReference>
<dbReference type="EMBL" id="BSSV01000005">
    <property type="protein sequence ID" value="GLX86284.1"/>
    <property type="molecule type" value="Genomic_DNA"/>
</dbReference>
<dbReference type="PROSITE" id="PS50830">
    <property type="entry name" value="TNASE_3"/>
    <property type="match status" value="1"/>
</dbReference>
<dbReference type="SMART" id="SM00318">
    <property type="entry name" value="SNc"/>
    <property type="match status" value="1"/>
</dbReference>
<dbReference type="Gene3D" id="2.40.50.90">
    <property type="match status" value="1"/>
</dbReference>
<sequence length="144" mass="16254">MVRAVQYLLLIFCFFPVMSFAKTTFGDVVVSRVVSVYDGDTFRVDIDHWPALVGQNAPIRVKQVDTPELRGKCPSEKALAKQAKIFTQALLRNSAQVELRNIERGKYFRILADVYIDNQSLASLLIANNLARPYQGGKRSGWCE</sequence>
<keyword evidence="1" id="KW-0732">Signal</keyword>
<dbReference type="Pfam" id="PF00565">
    <property type="entry name" value="SNase"/>
    <property type="match status" value="1"/>
</dbReference>
<reference evidence="3 4" key="1">
    <citation type="submission" date="2023-03" db="EMBL/GenBank/DDBJ databases">
        <title>Thalassotalea loyana LMG 22536T draft genome sequence.</title>
        <authorList>
            <person name="Sawabe T."/>
        </authorList>
    </citation>
    <scope>NUCLEOTIDE SEQUENCE [LARGE SCALE GENOMIC DNA]</scope>
    <source>
        <strain evidence="3 4">LMG 22536</strain>
    </source>
</reference>
<gene>
    <name evidence="3" type="ORF">tloyanaT_25370</name>
</gene>
<dbReference type="SUPFAM" id="SSF50199">
    <property type="entry name" value="Staphylococcal nuclease"/>
    <property type="match status" value="1"/>
</dbReference>
<accession>A0ABQ6HFS6</accession>